<dbReference type="PANTHER" id="PTHR30547">
    <property type="entry name" value="UNCHARACTERIZED PROTEIN YHCG-RELATED"/>
    <property type="match status" value="1"/>
</dbReference>
<keyword evidence="4" id="KW-1185">Reference proteome</keyword>
<dbReference type="Pfam" id="PF06250">
    <property type="entry name" value="YhcG_C"/>
    <property type="match status" value="1"/>
</dbReference>
<feature type="domain" description="YhcG N-terminal" evidence="2">
    <location>
        <begin position="25"/>
        <end position="160"/>
    </location>
</feature>
<dbReference type="PANTHER" id="PTHR30547:SF5">
    <property type="entry name" value="NUCLEASE YHCG-RELATED"/>
    <property type="match status" value="1"/>
</dbReference>
<accession>A0ABX6JYZ8</accession>
<evidence type="ECO:0000259" key="2">
    <source>
        <dbReference type="Pfam" id="PF17761"/>
    </source>
</evidence>
<reference evidence="3 4" key="1">
    <citation type="submission" date="2020-03" db="EMBL/GenBank/DDBJ databases">
        <title>Leucobacter sp. nov., isolated from beetles.</title>
        <authorList>
            <person name="Hyun D.-W."/>
            <person name="Bae J.-W."/>
        </authorList>
    </citation>
    <scope>NUCLEOTIDE SEQUENCE [LARGE SCALE GENOMIC DNA]</scope>
    <source>
        <strain evidence="3 4">HDW9A</strain>
    </source>
</reference>
<evidence type="ECO:0000259" key="1">
    <source>
        <dbReference type="Pfam" id="PF06250"/>
    </source>
</evidence>
<protein>
    <submittedName>
        <fullName evidence="3">DUF1016 domain-containing protein</fullName>
    </submittedName>
</protein>
<dbReference type="InterPro" id="IPR053148">
    <property type="entry name" value="PD-DEXK-like_domain"/>
</dbReference>
<dbReference type="Pfam" id="PF17761">
    <property type="entry name" value="DUF1016_N"/>
    <property type="match status" value="1"/>
</dbReference>
<dbReference type="EMBL" id="CP049933">
    <property type="protein sequence ID" value="QIM19543.1"/>
    <property type="molecule type" value="Genomic_DNA"/>
</dbReference>
<organism evidence="3 4">
    <name type="scientific">Leucobacter coleopterorum</name>
    <dbReference type="NCBI Taxonomy" id="2714933"/>
    <lineage>
        <taxon>Bacteria</taxon>
        <taxon>Bacillati</taxon>
        <taxon>Actinomycetota</taxon>
        <taxon>Actinomycetes</taxon>
        <taxon>Micrococcales</taxon>
        <taxon>Microbacteriaceae</taxon>
        <taxon>Leucobacter</taxon>
    </lineage>
</organism>
<gene>
    <name evidence="3" type="ORF">G7066_14910</name>
</gene>
<dbReference type="InterPro" id="IPR009362">
    <property type="entry name" value="YhcG_C"/>
</dbReference>
<dbReference type="InterPro" id="IPR011856">
    <property type="entry name" value="tRNA_endonuc-like_dom_sf"/>
</dbReference>
<dbReference type="Proteomes" id="UP000503441">
    <property type="component" value="Chromosome"/>
</dbReference>
<dbReference type="Gene3D" id="3.40.1350.10">
    <property type="match status" value="1"/>
</dbReference>
<evidence type="ECO:0000313" key="3">
    <source>
        <dbReference type="EMBL" id="QIM19543.1"/>
    </source>
</evidence>
<evidence type="ECO:0000313" key="4">
    <source>
        <dbReference type="Proteomes" id="UP000503441"/>
    </source>
</evidence>
<feature type="domain" description="YhcG PDDEXK nuclease" evidence="1">
    <location>
        <begin position="181"/>
        <end position="337"/>
    </location>
</feature>
<proteinExistence type="predicted"/>
<name>A0ABX6JYZ8_9MICO</name>
<dbReference type="RefSeq" id="WP_166331785.1">
    <property type="nucleotide sequence ID" value="NZ_CP049933.1"/>
</dbReference>
<sequence length="366" mass="41160">MSETGFPVVPGKGLMPNWYGGLLDEVSGRIQSGRQRAVHAVNSGLLLTYWEVGNAILERQSSEGWGAKVIDRLSTDLKQRFPEARGFSPTNLKNMRRLAETWSHEAIGQVPLAQLPWYHHLTLFKLKDSATRLWYANLAVEQGWSRDVLALQIESRLHEREGQAITNFRKTLSAADSDLAQQMTRDPYIFDFLGQTDLRRESELESGLVAHMSRFLLELGQGFAFVGQQQRLVIDGQEFFCDLLFYHVRLRRYVVIELKATEFKPEYLGQLGMYQVAVDDLLAGEHDEPTLGLLLCRTKSDTVAEYALRAQSTPTGVAEWQTKLTTELSAELAANLPSVEELEAELAVGFEGRGESNGNGWLDPDD</sequence>
<dbReference type="InterPro" id="IPR041527">
    <property type="entry name" value="YhcG_N"/>
</dbReference>